<dbReference type="OrthoDB" id="9802426at2"/>
<dbReference type="GO" id="GO:0032993">
    <property type="term" value="C:protein-DNA complex"/>
    <property type="evidence" value="ECO:0007669"/>
    <property type="project" value="TreeGrafter"/>
</dbReference>
<feature type="domain" description="OmpR/PhoB-type" evidence="9">
    <location>
        <begin position="145"/>
        <end position="243"/>
    </location>
</feature>
<keyword evidence="5" id="KW-0804">Transcription</keyword>
<dbReference type="EMBL" id="POTC01000008">
    <property type="protein sequence ID" value="POF63421.1"/>
    <property type="molecule type" value="Genomic_DNA"/>
</dbReference>
<feature type="DNA-binding region" description="OmpR/PhoB-type" evidence="7">
    <location>
        <begin position="145"/>
        <end position="243"/>
    </location>
</feature>
<keyword evidence="3" id="KW-0805">Transcription regulation</keyword>
<dbReference type="GO" id="GO:0000156">
    <property type="term" value="F:phosphorelay response regulator activity"/>
    <property type="evidence" value="ECO:0007669"/>
    <property type="project" value="TreeGrafter"/>
</dbReference>
<dbReference type="PANTHER" id="PTHR48111">
    <property type="entry name" value="REGULATOR OF RPOS"/>
    <property type="match status" value="1"/>
</dbReference>
<comment type="caution">
    <text evidence="10">The sequence shown here is derived from an EMBL/GenBank/DDBJ whole genome shotgun (WGS) entry which is preliminary data.</text>
</comment>
<dbReference type="AlphaFoldDB" id="A0A2S3W3H7"/>
<protein>
    <submittedName>
        <fullName evidence="10">Transcriptional activator protein CopR</fullName>
    </submittedName>
</protein>
<accession>A0A2S3W3H7</accession>
<dbReference type="InterPro" id="IPR001789">
    <property type="entry name" value="Sig_transdc_resp-reg_receiver"/>
</dbReference>
<evidence type="ECO:0000256" key="7">
    <source>
        <dbReference type="PROSITE-ProRule" id="PRU01091"/>
    </source>
</evidence>
<keyword evidence="2" id="KW-0902">Two-component regulatory system</keyword>
<evidence type="ECO:0000313" key="10">
    <source>
        <dbReference type="EMBL" id="POF63421.1"/>
    </source>
</evidence>
<sequence>MIGPNTPDRVENTTSPAISAGPSVLLVEDDVKIAQEVVEELESRRFRVRHEVSGSQGLEVGLAHEFDVMIVDRMLPELDGLSLIETLRERRVRAPVLVLSALSAVDDRVSGLKAGGDDYLTKPFAMEELAARLEALLRRPNNSRETMLHAGPLTMDLIERTVTRDGEPIELLPREFRLLEYLMRRPDQVLTRNMLLEDVWNYRFIPQTNLVDVHIGKLRRKVDEAGAPSLIQSIRGAGFMLRVSK</sequence>
<evidence type="ECO:0000259" key="9">
    <source>
        <dbReference type="PROSITE" id="PS51755"/>
    </source>
</evidence>
<dbReference type="Gene3D" id="6.10.250.690">
    <property type="match status" value="1"/>
</dbReference>
<evidence type="ECO:0000256" key="6">
    <source>
        <dbReference type="PROSITE-ProRule" id="PRU00169"/>
    </source>
</evidence>
<dbReference type="SUPFAM" id="SSF52172">
    <property type="entry name" value="CheY-like"/>
    <property type="match status" value="1"/>
</dbReference>
<dbReference type="SMART" id="SM00448">
    <property type="entry name" value="REC"/>
    <property type="match status" value="1"/>
</dbReference>
<feature type="domain" description="Response regulatory" evidence="8">
    <location>
        <begin position="23"/>
        <end position="137"/>
    </location>
</feature>
<keyword evidence="11" id="KW-1185">Reference proteome</keyword>
<dbReference type="RefSeq" id="WP_110094629.1">
    <property type="nucleotide sequence ID" value="NZ_NKUE01000006.1"/>
</dbReference>
<feature type="modified residue" description="4-aspartylphosphate" evidence="6">
    <location>
        <position position="72"/>
    </location>
</feature>
<dbReference type="PROSITE" id="PS51755">
    <property type="entry name" value="OMPR_PHOB"/>
    <property type="match status" value="1"/>
</dbReference>
<evidence type="ECO:0000256" key="2">
    <source>
        <dbReference type="ARBA" id="ARBA00023012"/>
    </source>
</evidence>
<dbReference type="Gene3D" id="1.10.10.10">
    <property type="entry name" value="Winged helix-like DNA-binding domain superfamily/Winged helix DNA-binding domain"/>
    <property type="match status" value="1"/>
</dbReference>
<keyword evidence="1 6" id="KW-0597">Phosphoprotein</keyword>
<dbReference type="InterPro" id="IPR036388">
    <property type="entry name" value="WH-like_DNA-bd_sf"/>
</dbReference>
<dbReference type="GO" id="GO:0006355">
    <property type="term" value="P:regulation of DNA-templated transcription"/>
    <property type="evidence" value="ECO:0007669"/>
    <property type="project" value="InterPro"/>
</dbReference>
<dbReference type="Pfam" id="PF00072">
    <property type="entry name" value="Response_reg"/>
    <property type="match status" value="1"/>
</dbReference>
<dbReference type="Gene3D" id="3.40.50.2300">
    <property type="match status" value="1"/>
</dbReference>
<evidence type="ECO:0000313" key="11">
    <source>
        <dbReference type="Proteomes" id="UP000237344"/>
    </source>
</evidence>
<dbReference type="InterPro" id="IPR039420">
    <property type="entry name" value="WalR-like"/>
</dbReference>
<dbReference type="InterPro" id="IPR001867">
    <property type="entry name" value="OmpR/PhoB-type_DNA-bd"/>
</dbReference>
<dbReference type="SMART" id="SM00862">
    <property type="entry name" value="Trans_reg_C"/>
    <property type="match status" value="1"/>
</dbReference>
<evidence type="ECO:0000256" key="1">
    <source>
        <dbReference type="ARBA" id="ARBA00022553"/>
    </source>
</evidence>
<evidence type="ECO:0000256" key="4">
    <source>
        <dbReference type="ARBA" id="ARBA00023125"/>
    </source>
</evidence>
<evidence type="ECO:0000256" key="5">
    <source>
        <dbReference type="ARBA" id="ARBA00023163"/>
    </source>
</evidence>
<evidence type="ECO:0000256" key="3">
    <source>
        <dbReference type="ARBA" id="ARBA00023015"/>
    </source>
</evidence>
<dbReference type="PANTHER" id="PTHR48111:SF76">
    <property type="entry name" value="TWO-COMPONENT RESPONSE REGULATOR"/>
    <property type="match status" value="1"/>
</dbReference>
<proteinExistence type="predicted"/>
<dbReference type="FunFam" id="1.10.10.10:FF:000005">
    <property type="entry name" value="Two-component system response regulator"/>
    <property type="match status" value="1"/>
</dbReference>
<name>A0A2S3W3H7_9PROT</name>
<gene>
    <name evidence="10" type="primary">copR_1</name>
    <name evidence="10" type="ORF">KMAL_09770</name>
</gene>
<dbReference type="GO" id="GO:0000976">
    <property type="term" value="F:transcription cis-regulatory region binding"/>
    <property type="evidence" value="ECO:0007669"/>
    <property type="project" value="TreeGrafter"/>
</dbReference>
<evidence type="ECO:0000259" key="8">
    <source>
        <dbReference type="PROSITE" id="PS50110"/>
    </source>
</evidence>
<reference evidence="10 11" key="1">
    <citation type="submission" date="2018-01" db="EMBL/GenBank/DDBJ databases">
        <title>Draft Genome Sequence of Komagataeibacter maltaceti LMG 1529, a Vinegar Producing Acetic Acid Bacterium Isolated from Malt Vinegar Brewery Acetifiers.</title>
        <authorList>
            <person name="Zhang Q."/>
            <person name="Hollensteiner J."/>
            <person name="Poehlein A."/>
            <person name="Daniel R."/>
        </authorList>
    </citation>
    <scope>NUCLEOTIDE SEQUENCE [LARGE SCALE GENOMIC DNA]</scope>
    <source>
        <strain evidence="10 11">LMG 1529</strain>
    </source>
</reference>
<dbReference type="InterPro" id="IPR011006">
    <property type="entry name" value="CheY-like_superfamily"/>
</dbReference>
<dbReference type="CDD" id="cd00383">
    <property type="entry name" value="trans_reg_C"/>
    <property type="match status" value="1"/>
</dbReference>
<organism evidence="10 11">
    <name type="scientific">Novacetimonas maltaceti</name>
    <dbReference type="NCBI Taxonomy" id="1203393"/>
    <lineage>
        <taxon>Bacteria</taxon>
        <taxon>Pseudomonadati</taxon>
        <taxon>Pseudomonadota</taxon>
        <taxon>Alphaproteobacteria</taxon>
        <taxon>Acetobacterales</taxon>
        <taxon>Acetobacteraceae</taxon>
        <taxon>Novacetimonas</taxon>
    </lineage>
</organism>
<dbReference type="Proteomes" id="UP000237344">
    <property type="component" value="Unassembled WGS sequence"/>
</dbReference>
<dbReference type="PROSITE" id="PS50110">
    <property type="entry name" value="RESPONSE_REGULATORY"/>
    <property type="match status" value="1"/>
</dbReference>
<dbReference type="Pfam" id="PF00486">
    <property type="entry name" value="Trans_reg_C"/>
    <property type="match status" value="1"/>
</dbReference>
<dbReference type="GO" id="GO:0005829">
    <property type="term" value="C:cytosol"/>
    <property type="evidence" value="ECO:0007669"/>
    <property type="project" value="TreeGrafter"/>
</dbReference>
<keyword evidence="4 7" id="KW-0238">DNA-binding</keyword>